<dbReference type="RefSeq" id="WP_209896721.1">
    <property type="nucleotide sequence ID" value="NZ_JAGGMR010000001.1"/>
</dbReference>
<protein>
    <recommendedName>
        <fullName evidence="3">SMI1/KNR4 family protein</fullName>
    </recommendedName>
</protein>
<sequence length="191" mass="21020">MTTSDAQAAINSIRAIFSRTAEAGWKPDSVVPATDAQIDEWARAQGCEDIPVAVREVLRVLGTDPGIWLKGSSFGIGRVTPESKNHALATISQLDDELFDSSGMLVMVDHQAYLYNVIDGADLEDSNPPVWIISEGQPVRIGWPSVTTWLDSAAPSISDYRSRLKLKRQIGKDVPSWWGKHFDLDRLSSPE</sequence>
<keyword evidence="2" id="KW-1185">Reference proteome</keyword>
<gene>
    <name evidence="1" type="ORF">BJ987_006375</name>
</gene>
<dbReference type="Proteomes" id="UP001519325">
    <property type="component" value="Unassembled WGS sequence"/>
</dbReference>
<reference evidence="1 2" key="1">
    <citation type="submission" date="2021-03" db="EMBL/GenBank/DDBJ databases">
        <title>Sequencing the genomes of 1000 actinobacteria strains.</title>
        <authorList>
            <person name="Klenk H.-P."/>
        </authorList>
    </citation>
    <scope>NUCLEOTIDE SEQUENCE [LARGE SCALE GENOMIC DNA]</scope>
    <source>
        <strain evidence="1 2">DSM 45516</strain>
    </source>
</reference>
<proteinExistence type="predicted"/>
<name>A0ABS4QP38_9NOCA</name>
<accession>A0ABS4QP38</accession>
<comment type="caution">
    <text evidence="1">The sequence shown here is derived from an EMBL/GenBank/DDBJ whole genome shotgun (WGS) entry which is preliminary data.</text>
</comment>
<evidence type="ECO:0000313" key="2">
    <source>
        <dbReference type="Proteomes" id="UP001519325"/>
    </source>
</evidence>
<evidence type="ECO:0008006" key="3">
    <source>
        <dbReference type="Google" id="ProtNLM"/>
    </source>
</evidence>
<organism evidence="1 2">
    <name type="scientific">Nocardia goodfellowii</name>
    <dbReference type="NCBI Taxonomy" id="882446"/>
    <lineage>
        <taxon>Bacteria</taxon>
        <taxon>Bacillati</taxon>
        <taxon>Actinomycetota</taxon>
        <taxon>Actinomycetes</taxon>
        <taxon>Mycobacteriales</taxon>
        <taxon>Nocardiaceae</taxon>
        <taxon>Nocardia</taxon>
    </lineage>
</organism>
<evidence type="ECO:0000313" key="1">
    <source>
        <dbReference type="EMBL" id="MBP2193474.1"/>
    </source>
</evidence>
<dbReference type="EMBL" id="JAGGMR010000001">
    <property type="protein sequence ID" value="MBP2193474.1"/>
    <property type="molecule type" value="Genomic_DNA"/>
</dbReference>